<gene>
    <name evidence="1" type="ORF">DVH24_027987</name>
</gene>
<evidence type="ECO:0000313" key="2">
    <source>
        <dbReference type="Proteomes" id="UP000290289"/>
    </source>
</evidence>
<accession>A0A498HAI6</accession>
<keyword evidence="2" id="KW-1185">Reference proteome</keyword>
<protein>
    <submittedName>
        <fullName evidence="1">Uncharacterized protein</fullName>
    </submittedName>
</protein>
<dbReference type="GO" id="GO:0000785">
    <property type="term" value="C:chromatin"/>
    <property type="evidence" value="ECO:0007669"/>
    <property type="project" value="TreeGrafter"/>
</dbReference>
<dbReference type="InterPro" id="IPR028309">
    <property type="entry name" value="RB_fam"/>
</dbReference>
<dbReference type="PANTHER" id="PTHR13742">
    <property type="entry name" value="RETINOBLASTOMA-ASSOCIATED PROTEIN RB -RELATED"/>
    <property type="match status" value="1"/>
</dbReference>
<dbReference type="STRING" id="3750.A0A498HAI6"/>
<reference evidence="1 2" key="1">
    <citation type="submission" date="2018-10" db="EMBL/GenBank/DDBJ databases">
        <title>A high-quality apple genome assembly.</title>
        <authorList>
            <person name="Hu J."/>
        </authorList>
    </citation>
    <scope>NUCLEOTIDE SEQUENCE [LARGE SCALE GENOMIC DNA]</scope>
    <source>
        <strain evidence="2">cv. HFTH1</strain>
        <tissue evidence="1">Young leaf</tissue>
    </source>
</reference>
<evidence type="ECO:0000313" key="1">
    <source>
        <dbReference type="EMBL" id="RXH67840.1"/>
    </source>
</evidence>
<dbReference type="EMBL" id="RDQH01000343">
    <property type="protein sequence ID" value="RXH67840.1"/>
    <property type="molecule type" value="Genomic_DNA"/>
</dbReference>
<dbReference type="PANTHER" id="PTHR13742:SF17">
    <property type="entry name" value="RE32990P-RELATED"/>
    <property type="match status" value="1"/>
</dbReference>
<dbReference type="AlphaFoldDB" id="A0A498HAI6"/>
<comment type="caution">
    <text evidence="1">The sequence shown here is derived from an EMBL/GenBank/DDBJ whole genome shotgun (WGS) entry which is preliminary data.</text>
</comment>
<organism evidence="1 2">
    <name type="scientific">Malus domestica</name>
    <name type="common">Apple</name>
    <name type="synonym">Pyrus malus</name>
    <dbReference type="NCBI Taxonomy" id="3750"/>
    <lineage>
        <taxon>Eukaryota</taxon>
        <taxon>Viridiplantae</taxon>
        <taxon>Streptophyta</taxon>
        <taxon>Embryophyta</taxon>
        <taxon>Tracheophyta</taxon>
        <taxon>Spermatophyta</taxon>
        <taxon>Magnoliopsida</taxon>
        <taxon>eudicotyledons</taxon>
        <taxon>Gunneridae</taxon>
        <taxon>Pentapetalae</taxon>
        <taxon>rosids</taxon>
        <taxon>fabids</taxon>
        <taxon>Rosales</taxon>
        <taxon>Rosaceae</taxon>
        <taxon>Amygdaloideae</taxon>
        <taxon>Maleae</taxon>
        <taxon>Malus</taxon>
    </lineage>
</organism>
<proteinExistence type="predicted"/>
<dbReference type="Proteomes" id="UP000290289">
    <property type="component" value="Chromosome 17"/>
</dbReference>
<dbReference type="GO" id="GO:2000134">
    <property type="term" value="P:negative regulation of G1/S transition of mitotic cell cycle"/>
    <property type="evidence" value="ECO:0007669"/>
    <property type="project" value="TreeGrafter"/>
</dbReference>
<dbReference type="GO" id="GO:0006357">
    <property type="term" value="P:regulation of transcription by RNA polymerase II"/>
    <property type="evidence" value="ECO:0007669"/>
    <property type="project" value="InterPro"/>
</dbReference>
<name>A0A498HAI6_MALDO</name>
<sequence length="155" mass="18062">MCPCQENDLEQLTQTSDQISHFLILVSVDLYGSDYRKYCHWMRTLTSKLQICSKKPRSVNIKCISHWQRNKAKQFWFAFVLYSLKSLNDKNSDNSQKSFGDNGFSLFQILRAAKLKYFVVKAGSILRNIYGEDWENKLDAKELQANFVCLSLLSK</sequence>
<dbReference type="GO" id="GO:0005667">
    <property type="term" value="C:transcription regulator complex"/>
    <property type="evidence" value="ECO:0007669"/>
    <property type="project" value="TreeGrafter"/>
</dbReference>
<dbReference type="GO" id="GO:0030154">
    <property type="term" value="P:cell differentiation"/>
    <property type="evidence" value="ECO:0007669"/>
    <property type="project" value="TreeGrafter"/>
</dbReference>
<dbReference type="GO" id="GO:0000977">
    <property type="term" value="F:RNA polymerase II transcription regulatory region sequence-specific DNA binding"/>
    <property type="evidence" value="ECO:0007669"/>
    <property type="project" value="TreeGrafter"/>
</dbReference>